<comment type="cofactor">
    <cofactor evidence="1 6">
        <name>heme</name>
        <dbReference type="ChEBI" id="CHEBI:30413"/>
    </cofactor>
</comment>
<gene>
    <name evidence="7" type="ORF">B0T24DRAFT_626825</name>
</gene>
<comment type="similarity">
    <text evidence="2">Belongs to the cytochrome P450 family.</text>
</comment>
<evidence type="ECO:0000256" key="4">
    <source>
        <dbReference type="ARBA" id="ARBA00022723"/>
    </source>
</evidence>
<protein>
    <submittedName>
        <fullName evidence="7">Cytochrome P450</fullName>
    </submittedName>
</protein>
<evidence type="ECO:0000256" key="2">
    <source>
        <dbReference type="ARBA" id="ARBA00010617"/>
    </source>
</evidence>
<dbReference type="PANTHER" id="PTHR24305:SF210">
    <property type="entry name" value="CYTOCHROME P450 MONOOXYGENASE ASQL-RELATED"/>
    <property type="match status" value="1"/>
</dbReference>
<dbReference type="Proteomes" id="UP001287356">
    <property type="component" value="Unassembled WGS sequence"/>
</dbReference>
<dbReference type="Gene3D" id="1.10.630.10">
    <property type="entry name" value="Cytochrome P450"/>
    <property type="match status" value="1"/>
</dbReference>
<reference evidence="7" key="2">
    <citation type="submission" date="2023-06" db="EMBL/GenBank/DDBJ databases">
        <authorList>
            <consortium name="Lawrence Berkeley National Laboratory"/>
            <person name="Haridas S."/>
            <person name="Hensen N."/>
            <person name="Bonometti L."/>
            <person name="Westerberg I."/>
            <person name="Brannstrom I.O."/>
            <person name="Guillou S."/>
            <person name="Cros-Aarteil S."/>
            <person name="Calhoun S."/>
            <person name="Kuo A."/>
            <person name="Mondo S."/>
            <person name="Pangilinan J."/>
            <person name="Riley R."/>
            <person name="Labutti K."/>
            <person name="Andreopoulos B."/>
            <person name="Lipzen A."/>
            <person name="Chen C."/>
            <person name="Yanf M."/>
            <person name="Daum C."/>
            <person name="Ng V."/>
            <person name="Clum A."/>
            <person name="Steindorff A."/>
            <person name="Ohm R."/>
            <person name="Martin F."/>
            <person name="Silar P."/>
            <person name="Natvig D."/>
            <person name="Lalanne C."/>
            <person name="Gautier V."/>
            <person name="Ament-Velasquez S.L."/>
            <person name="Kruys A."/>
            <person name="Hutchinson M.I."/>
            <person name="Powell A.J."/>
            <person name="Barry K."/>
            <person name="Miller A.N."/>
            <person name="Grigoriev I.V."/>
            <person name="Debuchy R."/>
            <person name="Gladieux P."/>
            <person name="Thoren M.H."/>
            <person name="Johannesson H."/>
        </authorList>
    </citation>
    <scope>NUCLEOTIDE SEQUENCE</scope>
    <source>
        <strain evidence="7">CBS 958.72</strain>
    </source>
</reference>
<evidence type="ECO:0000256" key="1">
    <source>
        <dbReference type="ARBA" id="ARBA00001971"/>
    </source>
</evidence>
<dbReference type="GO" id="GO:0016705">
    <property type="term" value="F:oxidoreductase activity, acting on paired donors, with incorporation or reduction of molecular oxygen"/>
    <property type="evidence" value="ECO:0007669"/>
    <property type="project" value="InterPro"/>
</dbReference>
<dbReference type="InterPro" id="IPR002401">
    <property type="entry name" value="Cyt_P450_E_grp-I"/>
</dbReference>
<keyword evidence="5 6" id="KW-0408">Iron</keyword>
<dbReference type="GO" id="GO:0004497">
    <property type="term" value="F:monooxygenase activity"/>
    <property type="evidence" value="ECO:0007669"/>
    <property type="project" value="InterPro"/>
</dbReference>
<dbReference type="PANTHER" id="PTHR24305">
    <property type="entry name" value="CYTOCHROME P450"/>
    <property type="match status" value="1"/>
</dbReference>
<comment type="caution">
    <text evidence="7">The sequence shown here is derived from an EMBL/GenBank/DDBJ whole genome shotgun (WGS) entry which is preliminary data.</text>
</comment>
<dbReference type="SUPFAM" id="SSF48264">
    <property type="entry name" value="Cytochrome P450"/>
    <property type="match status" value="1"/>
</dbReference>
<evidence type="ECO:0000256" key="3">
    <source>
        <dbReference type="ARBA" id="ARBA00022617"/>
    </source>
</evidence>
<accession>A0AAE0K602</accession>
<keyword evidence="4 6" id="KW-0479">Metal-binding</keyword>
<dbReference type="EMBL" id="JAULSN010000005">
    <property type="protein sequence ID" value="KAK3370718.1"/>
    <property type="molecule type" value="Genomic_DNA"/>
</dbReference>
<dbReference type="InterPro" id="IPR050121">
    <property type="entry name" value="Cytochrome_P450_monoxygenase"/>
</dbReference>
<dbReference type="GO" id="GO:0005506">
    <property type="term" value="F:iron ion binding"/>
    <property type="evidence" value="ECO:0007669"/>
    <property type="project" value="InterPro"/>
</dbReference>
<keyword evidence="3 6" id="KW-0349">Heme</keyword>
<sequence length="199" mass="22791">MFIAGFDPVQMTLYAVLFFALKHPKTHVILTKEIRDAFATYDDMTPEALAHLKYLHAFIYETLRVHLTTPTGMPRIYPGATVDGVYVPKGTQVVVQLSNFTAMCHERYFADPLDFRPERWLPPDHALYDKRYASDSLKAFFPFSLGPRQCSEQAIAWSQTRMFLGKVLWTFDLEGVRARVFVLIGISPCIYCRIDPNCG</sequence>
<proteinExistence type="inferred from homology"/>
<evidence type="ECO:0000313" key="8">
    <source>
        <dbReference type="Proteomes" id="UP001287356"/>
    </source>
</evidence>
<dbReference type="InterPro" id="IPR036396">
    <property type="entry name" value="Cyt_P450_sf"/>
</dbReference>
<keyword evidence="8" id="KW-1185">Reference proteome</keyword>
<evidence type="ECO:0000256" key="5">
    <source>
        <dbReference type="ARBA" id="ARBA00023004"/>
    </source>
</evidence>
<feature type="binding site" description="axial binding residue" evidence="6">
    <location>
        <position position="150"/>
    </location>
    <ligand>
        <name>heme</name>
        <dbReference type="ChEBI" id="CHEBI:30413"/>
    </ligand>
    <ligandPart>
        <name>Fe</name>
        <dbReference type="ChEBI" id="CHEBI:18248"/>
    </ligandPart>
</feature>
<evidence type="ECO:0000256" key="6">
    <source>
        <dbReference type="PIRSR" id="PIRSR602401-1"/>
    </source>
</evidence>
<dbReference type="AlphaFoldDB" id="A0AAE0K602"/>
<organism evidence="7 8">
    <name type="scientific">Lasiosphaeria ovina</name>
    <dbReference type="NCBI Taxonomy" id="92902"/>
    <lineage>
        <taxon>Eukaryota</taxon>
        <taxon>Fungi</taxon>
        <taxon>Dikarya</taxon>
        <taxon>Ascomycota</taxon>
        <taxon>Pezizomycotina</taxon>
        <taxon>Sordariomycetes</taxon>
        <taxon>Sordariomycetidae</taxon>
        <taxon>Sordariales</taxon>
        <taxon>Lasiosphaeriaceae</taxon>
        <taxon>Lasiosphaeria</taxon>
    </lineage>
</organism>
<name>A0AAE0K602_9PEZI</name>
<evidence type="ECO:0000313" key="7">
    <source>
        <dbReference type="EMBL" id="KAK3370718.1"/>
    </source>
</evidence>
<dbReference type="GO" id="GO:0020037">
    <property type="term" value="F:heme binding"/>
    <property type="evidence" value="ECO:0007669"/>
    <property type="project" value="InterPro"/>
</dbReference>
<dbReference type="InterPro" id="IPR001128">
    <property type="entry name" value="Cyt_P450"/>
</dbReference>
<reference evidence="7" key="1">
    <citation type="journal article" date="2023" name="Mol. Phylogenet. Evol.">
        <title>Genome-scale phylogeny and comparative genomics of the fungal order Sordariales.</title>
        <authorList>
            <person name="Hensen N."/>
            <person name="Bonometti L."/>
            <person name="Westerberg I."/>
            <person name="Brannstrom I.O."/>
            <person name="Guillou S."/>
            <person name="Cros-Aarteil S."/>
            <person name="Calhoun S."/>
            <person name="Haridas S."/>
            <person name="Kuo A."/>
            <person name="Mondo S."/>
            <person name="Pangilinan J."/>
            <person name="Riley R."/>
            <person name="LaButti K."/>
            <person name="Andreopoulos B."/>
            <person name="Lipzen A."/>
            <person name="Chen C."/>
            <person name="Yan M."/>
            <person name="Daum C."/>
            <person name="Ng V."/>
            <person name="Clum A."/>
            <person name="Steindorff A."/>
            <person name="Ohm R.A."/>
            <person name="Martin F."/>
            <person name="Silar P."/>
            <person name="Natvig D.O."/>
            <person name="Lalanne C."/>
            <person name="Gautier V."/>
            <person name="Ament-Velasquez S.L."/>
            <person name="Kruys A."/>
            <person name="Hutchinson M.I."/>
            <person name="Powell A.J."/>
            <person name="Barry K."/>
            <person name="Miller A.N."/>
            <person name="Grigoriev I.V."/>
            <person name="Debuchy R."/>
            <person name="Gladieux P."/>
            <person name="Hiltunen Thoren M."/>
            <person name="Johannesson H."/>
        </authorList>
    </citation>
    <scope>NUCLEOTIDE SEQUENCE</scope>
    <source>
        <strain evidence="7">CBS 958.72</strain>
    </source>
</reference>
<dbReference type="PRINTS" id="PR00463">
    <property type="entry name" value="EP450I"/>
</dbReference>
<dbReference type="Pfam" id="PF00067">
    <property type="entry name" value="p450"/>
    <property type="match status" value="1"/>
</dbReference>